<dbReference type="Proteomes" id="UP000033070">
    <property type="component" value="Chromosome"/>
</dbReference>
<dbReference type="CDD" id="cd07022">
    <property type="entry name" value="S49_Sppa_36K_type"/>
    <property type="match status" value="1"/>
</dbReference>
<dbReference type="Pfam" id="PF01343">
    <property type="entry name" value="Peptidase_S49"/>
    <property type="match status" value="1"/>
</dbReference>
<dbReference type="GO" id="GO:0008233">
    <property type="term" value="F:peptidase activity"/>
    <property type="evidence" value="ECO:0007669"/>
    <property type="project" value="InterPro"/>
</dbReference>
<reference evidence="3 4" key="1">
    <citation type="submission" date="2018-06" db="EMBL/GenBank/DDBJ databases">
        <title>OYT1 Genome Sequencing.</title>
        <authorList>
            <person name="Kato S."/>
            <person name="Itoh T."/>
            <person name="Ohkuma M."/>
        </authorList>
    </citation>
    <scope>NUCLEOTIDE SEQUENCE [LARGE SCALE GENOMIC DNA]</scope>
    <source>
        <strain evidence="3 4">OYT1</strain>
    </source>
</reference>
<organism evidence="3 4">
    <name type="scientific">Ferriphaselus amnicola</name>
    <dbReference type="NCBI Taxonomy" id="1188319"/>
    <lineage>
        <taxon>Bacteria</taxon>
        <taxon>Pseudomonadati</taxon>
        <taxon>Pseudomonadota</taxon>
        <taxon>Betaproteobacteria</taxon>
        <taxon>Nitrosomonadales</taxon>
        <taxon>Gallionellaceae</taxon>
        <taxon>Ferriphaselus</taxon>
    </lineage>
</organism>
<feature type="domain" description="Peptidase S49" evidence="2">
    <location>
        <begin position="156"/>
        <end position="305"/>
    </location>
</feature>
<dbReference type="InterPro" id="IPR002142">
    <property type="entry name" value="Peptidase_S49"/>
</dbReference>
<evidence type="ECO:0000256" key="1">
    <source>
        <dbReference type="ARBA" id="ARBA00008683"/>
    </source>
</evidence>
<dbReference type="InterPro" id="IPR033855">
    <property type="entry name" value="Protein_C"/>
</dbReference>
<accession>A0A2Z6GBJ3</accession>
<evidence type="ECO:0000259" key="2">
    <source>
        <dbReference type="Pfam" id="PF01343"/>
    </source>
</evidence>
<dbReference type="InterPro" id="IPR029045">
    <property type="entry name" value="ClpP/crotonase-like_dom_sf"/>
</dbReference>
<dbReference type="STRING" id="1188319.OYT1_01996"/>
<name>A0A2Z6GBJ3_9PROT</name>
<evidence type="ECO:0000313" key="4">
    <source>
        <dbReference type="Proteomes" id="UP000033070"/>
    </source>
</evidence>
<evidence type="ECO:0000313" key="3">
    <source>
        <dbReference type="EMBL" id="BBE50893.1"/>
    </source>
</evidence>
<dbReference type="EMBL" id="AP018738">
    <property type="protein sequence ID" value="BBE50893.1"/>
    <property type="molecule type" value="Genomic_DNA"/>
</dbReference>
<comment type="similarity">
    <text evidence="1">Belongs to the peptidase S49 family.</text>
</comment>
<dbReference type="PANTHER" id="PTHR42987:SF7">
    <property type="entry name" value="SIGNAL PEPTIDE PEPTIDASE SPPA-RELATED"/>
    <property type="match status" value="1"/>
</dbReference>
<dbReference type="KEGG" id="fam:OYT1_ch1336"/>
<dbReference type="SUPFAM" id="SSF52096">
    <property type="entry name" value="ClpP/crotonase"/>
    <property type="match status" value="1"/>
</dbReference>
<proteinExistence type="inferred from homology"/>
<dbReference type="Gene3D" id="3.90.226.10">
    <property type="entry name" value="2-enoyl-CoA Hydratase, Chain A, domain 1"/>
    <property type="match status" value="1"/>
</dbReference>
<dbReference type="GO" id="GO:0006508">
    <property type="term" value="P:proteolysis"/>
    <property type="evidence" value="ECO:0007669"/>
    <property type="project" value="InterPro"/>
</dbReference>
<sequence>MTNRQKNLPLQNRKNPKMKRELLIAEFLATPWAMMPERLNAVAAVLTRWSRGDMASAETMQQIEADKAARSARREQLAGSSGNGIAVLPLYGVVTQRGNQVDDVSGPGSVSTQRFASALREAIADPAVGGILIDIDSPGGSVYGVAELADEIIAARSQKPVVAIANSLAASAAYWIGASCSEMYVTPGGEVGSIGVWQAHFDYSEALARDGVKPTLISAGKYKVEGNPYAPLDSDAQSFMQSRVDDYYAAFTKAVAKGRNVPISQVRSGMGEGRVLGADAALAQNMVDGVATFSDVVRKMQRDLKASKPKANRLALARRELEIL</sequence>
<gene>
    <name evidence="3" type="ORF">OYT1_ch1336</name>
</gene>
<keyword evidence="4" id="KW-1185">Reference proteome</keyword>
<dbReference type="Gene3D" id="6.20.330.10">
    <property type="match status" value="1"/>
</dbReference>
<protein>
    <submittedName>
        <fullName evidence="3">Signal peptide peptidase SppA</fullName>
    </submittedName>
</protein>
<dbReference type="PANTHER" id="PTHR42987">
    <property type="entry name" value="PEPTIDASE S49"/>
    <property type="match status" value="1"/>
</dbReference>
<dbReference type="AlphaFoldDB" id="A0A2Z6GBJ3"/>